<gene>
    <name evidence="1" type="ORF">SAMN05443663_101709</name>
</gene>
<dbReference type="RefSeq" id="WP_073413368.1">
    <property type="nucleotide sequence ID" value="NZ_FQWC01000001.1"/>
</dbReference>
<dbReference type="AlphaFoldDB" id="A0A1M5G3W0"/>
<accession>A0A1M5G3W0</accession>
<sequence length="103" mass="12029">MIQEIIAYKNILENIEGLIDKSTYKRNYIIEKVGISSPTFYRKLKTHSFTPDEMLSIAKILSPEENYILELKADIEQGKLDIKNGDFITHEEMLAKLKRRNLI</sequence>
<name>A0A1M5G3W0_9FLAO</name>
<organism evidence="1 2">
    <name type="scientific">Flavobacterium defluvii</name>
    <dbReference type="NCBI Taxonomy" id="370979"/>
    <lineage>
        <taxon>Bacteria</taxon>
        <taxon>Pseudomonadati</taxon>
        <taxon>Bacteroidota</taxon>
        <taxon>Flavobacteriia</taxon>
        <taxon>Flavobacteriales</taxon>
        <taxon>Flavobacteriaceae</taxon>
        <taxon>Flavobacterium</taxon>
    </lineage>
</organism>
<dbReference type="Proteomes" id="UP000184071">
    <property type="component" value="Unassembled WGS sequence"/>
</dbReference>
<reference evidence="2" key="1">
    <citation type="submission" date="2016-11" db="EMBL/GenBank/DDBJ databases">
        <authorList>
            <person name="Varghese N."/>
            <person name="Submissions S."/>
        </authorList>
    </citation>
    <scope>NUCLEOTIDE SEQUENCE [LARGE SCALE GENOMIC DNA]</scope>
    <source>
        <strain evidence="2">DSM 17963</strain>
    </source>
</reference>
<evidence type="ECO:0000313" key="1">
    <source>
        <dbReference type="EMBL" id="SHF98490.1"/>
    </source>
</evidence>
<dbReference type="EMBL" id="FQWC01000001">
    <property type="protein sequence ID" value="SHF98490.1"/>
    <property type="molecule type" value="Genomic_DNA"/>
</dbReference>
<proteinExistence type="predicted"/>
<protein>
    <submittedName>
        <fullName evidence="1">Uncharacterized protein</fullName>
    </submittedName>
</protein>
<dbReference type="OrthoDB" id="1360584at2"/>
<keyword evidence="2" id="KW-1185">Reference proteome</keyword>
<evidence type="ECO:0000313" key="2">
    <source>
        <dbReference type="Proteomes" id="UP000184071"/>
    </source>
</evidence>